<dbReference type="Proteomes" id="UP000008837">
    <property type="component" value="Unassembled WGS sequence"/>
</dbReference>
<comment type="caution">
    <text evidence="1">The sequence shown here is derived from an EMBL/GenBank/DDBJ whole genome shotgun (WGS) entry which is preliminary data.</text>
</comment>
<organism evidence="1 2">
    <name type="scientific">Malassezia globosa (strain ATCC MYA-4612 / CBS 7966)</name>
    <name type="common">Dandruff-associated fungus</name>
    <dbReference type="NCBI Taxonomy" id="425265"/>
    <lineage>
        <taxon>Eukaryota</taxon>
        <taxon>Fungi</taxon>
        <taxon>Dikarya</taxon>
        <taxon>Basidiomycota</taxon>
        <taxon>Ustilaginomycotina</taxon>
        <taxon>Malasseziomycetes</taxon>
        <taxon>Malasseziales</taxon>
        <taxon>Malasseziaceae</taxon>
        <taxon>Malassezia</taxon>
    </lineage>
</organism>
<name>A8Q564_MALGO</name>
<evidence type="ECO:0000313" key="2">
    <source>
        <dbReference type="Proteomes" id="UP000008837"/>
    </source>
</evidence>
<dbReference type="KEGG" id="mgl:MGL_2734"/>
<dbReference type="InParanoid" id="A8Q564"/>
<dbReference type="EMBL" id="AAYY01000009">
    <property type="protein sequence ID" value="EDP43138.1"/>
    <property type="molecule type" value="Genomic_DNA"/>
</dbReference>
<dbReference type="GeneID" id="5854657"/>
<protein>
    <submittedName>
        <fullName evidence="1">Uncharacterized protein</fullName>
    </submittedName>
</protein>
<dbReference type="RefSeq" id="XP_001730352.1">
    <property type="nucleotide sequence ID" value="XM_001730300.1"/>
</dbReference>
<dbReference type="AlphaFoldDB" id="A8Q564"/>
<proteinExistence type="predicted"/>
<accession>A8Q564</accession>
<sequence>MSPGPRNPEHQHDILPNTLLALVPDRKQLEHARLQRVAARHRECSTTKRPRFDCKHDDTLASSMSYEAQDENFLPRKRFATEPTQRYVPVTPNDRFWSGAIKVCTSHTKLTSTGNL</sequence>
<reference evidence="1 2" key="1">
    <citation type="journal article" date="2007" name="Proc. Natl. Acad. Sci. U.S.A.">
        <title>Dandruff-associated Malassezia genomes reveal convergent and divergent virulence traits shared with plant and human fungal pathogens.</title>
        <authorList>
            <person name="Xu J."/>
            <person name="Saunders C.W."/>
            <person name="Hu P."/>
            <person name="Grant R.A."/>
            <person name="Boekhout T."/>
            <person name="Kuramae E.E."/>
            <person name="Kronstad J.W."/>
            <person name="Deangelis Y.M."/>
            <person name="Reeder N.L."/>
            <person name="Johnstone K.R."/>
            <person name="Leland M."/>
            <person name="Fieno A.M."/>
            <person name="Begley W.M."/>
            <person name="Sun Y."/>
            <person name="Lacey M.P."/>
            <person name="Chaudhary T."/>
            <person name="Keough T."/>
            <person name="Chu L."/>
            <person name="Sears R."/>
            <person name="Yuan B."/>
            <person name="Dawson T.L.Jr."/>
        </authorList>
    </citation>
    <scope>NUCLEOTIDE SEQUENCE [LARGE SCALE GENOMIC DNA]</scope>
    <source>
        <strain evidence="2">ATCC MYA-4612 / CBS 7966</strain>
    </source>
</reference>
<gene>
    <name evidence="1" type="ORF">MGL_2734</name>
</gene>
<evidence type="ECO:0000313" key="1">
    <source>
        <dbReference type="EMBL" id="EDP43138.1"/>
    </source>
</evidence>
<keyword evidence="2" id="KW-1185">Reference proteome</keyword>
<dbReference type="VEuPathDB" id="FungiDB:MGL_2734"/>